<keyword evidence="3" id="KW-1185">Reference proteome</keyword>
<evidence type="ECO:0000313" key="2">
    <source>
        <dbReference type="EMBL" id="CAH2264914.1"/>
    </source>
</evidence>
<reference evidence="2" key="1">
    <citation type="submission" date="2022-03" db="EMBL/GenBank/DDBJ databases">
        <authorList>
            <person name="Lindestad O."/>
        </authorList>
    </citation>
    <scope>NUCLEOTIDE SEQUENCE</scope>
</reference>
<evidence type="ECO:0000313" key="3">
    <source>
        <dbReference type="Proteomes" id="UP000838756"/>
    </source>
</evidence>
<evidence type="ECO:0000256" key="1">
    <source>
        <dbReference type="SAM" id="MobiDB-lite"/>
    </source>
</evidence>
<protein>
    <submittedName>
        <fullName evidence="2">Jg5721 protein</fullName>
    </submittedName>
</protein>
<dbReference type="EMBL" id="CAKXAJ010026266">
    <property type="protein sequence ID" value="CAH2264914.1"/>
    <property type="molecule type" value="Genomic_DNA"/>
</dbReference>
<sequence length="76" mass="8357">MVYEVYKSVDSVVDDGLNPSHLISLTVLAEGFGRRGGFPRRRHQAPHQRGGGVCGRRRRPPPPAVQRHPAAFTPTS</sequence>
<feature type="compositionally biased region" description="Basic residues" evidence="1">
    <location>
        <begin position="37"/>
        <end position="46"/>
    </location>
</feature>
<dbReference type="AlphaFoldDB" id="A0A8S4SK74"/>
<accession>A0A8S4SK74</accession>
<proteinExistence type="predicted"/>
<feature type="region of interest" description="Disordered" evidence="1">
    <location>
        <begin position="36"/>
        <end position="76"/>
    </location>
</feature>
<gene>
    <name evidence="2" type="primary">jg5721</name>
    <name evidence="2" type="ORF">PAEG_LOCUS24717</name>
</gene>
<name>A0A8S4SK74_9NEOP</name>
<comment type="caution">
    <text evidence="2">The sequence shown here is derived from an EMBL/GenBank/DDBJ whole genome shotgun (WGS) entry which is preliminary data.</text>
</comment>
<organism evidence="2 3">
    <name type="scientific">Pararge aegeria aegeria</name>
    <dbReference type="NCBI Taxonomy" id="348720"/>
    <lineage>
        <taxon>Eukaryota</taxon>
        <taxon>Metazoa</taxon>
        <taxon>Ecdysozoa</taxon>
        <taxon>Arthropoda</taxon>
        <taxon>Hexapoda</taxon>
        <taxon>Insecta</taxon>
        <taxon>Pterygota</taxon>
        <taxon>Neoptera</taxon>
        <taxon>Endopterygota</taxon>
        <taxon>Lepidoptera</taxon>
        <taxon>Glossata</taxon>
        <taxon>Ditrysia</taxon>
        <taxon>Papilionoidea</taxon>
        <taxon>Nymphalidae</taxon>
        <taxon>Satyrinae</taxon>
        <taxon>Satyrini</taxon>
        <taxon>Parargina</taxon>
        <taxon>Pararge</taxon>
    </lineage>
</organism>
<dbReference type="Proteomes" id="UP000838756">
    <property type="component" value="Unassembled WGS sequence"/>
</dbReference>